<keyword evidence="2" id="KW-1133">Transmembrane helix</keyword>
<feature type="region of interest" description="Disordered" evidence="1">
    <location>
        <begin position="265"/>
        <end position="296"/>
    </location>
</feature>
<reference evidence="3 4" key="1">
    <citation type="submission" date="2021-11" db="EMBL/GenBank/DDBJ databases">
        <title>Black yeast isolated from Biological Soil Crust.</title>
        <authorList>
            <person name="Kurbessoian T."/>
        </authorList>
    </citation>
    <scope>NUCLEOTIDE SEQUENCE [LARGE SCALE GENOMIC DNA]</scope>
    <source>
        <strain evidence="3 4">CCFEE 5522</strain>
    </source>
</reference>
<evidence type="ECO:0000256" key="1">
    <source>
        <dbReference type="SAM" id="MobiDB-lite"/>
    </source>
</evidence>
<evidence type="ECO:0000256" key="2">
    <source>
        <dbReference type="SAM" id="Phobius"/>
    </source>
</evidence>
<evidence type="ECO:0000313" key="3">
    <source>
        <dbReference type="EMBL" id="KAK4541789.1"/>
    </source>
</evidence>
<keyword evidence="4" id="KW-1185">Reference proteome</keyword>
<dbReference type="EMBL" id="JAVFHQ010000048">
    <property type="protein sequence ID" value="KAK4541789.1"/>
    <property type="molecule type" value="Genomic_DNA"/>
</dbReference>
<evidence type="ECO:0008006" key="5">
    <source>
        <dbReference type="Google" id="ProtNLM"/>
    </source>
</evidence>
<comment type="caution">
    <text evidence="3">The sequence shown here is derived from an EMBL/GenBank/DDBJ whole genome shotgun (WGS) entry which is preliminary data.</text>
</comment>
<sequence>MPPSAANLRDQHRSSVIVGGVTGGGFTLFLLGVLIAICRMYWKRRQEKRRKNRDAQQATEYADTEADPGIGGYLAEGPLPPSVMVARRRIIRGAGLAVLFMAAWAISAWGVGVAKRRDQRPQDGGQHPTSSLPPAGPAPEDTMSPSRNHQQTPSHDAVRFLNPENSAAPQATVANQPSAENELPIASIMLQRSGSFPTIALTPATESSNEDFRRWTVHCNDVRTESGEVRSGLVVPTPGKILRRELRSTRVVMPVPPTPVLCRRKDRDDASVSSLDLDERYGDLSEEPVEEYRSMV</sequence>
<feature type="compositionally biased region" description="Polar residues" evidence="1">
    <location>
        <begin position="143"/>
        <end position="154"/>
    </location>
</feature>
<protein>
    <recommendedName>
        <fullName evidence="5">Transmembrane protein</fullName>
    </recommendedName>
</protein>
<feature type="transmembrane region" description="Helical" evidence="2">
    <location>
        <begin position="16"/>
        <end position="42"/>
    </location>
</feature>
<name>A0AAV9JA09_9PEZI</name>
<keyword evidence="2" id="KW-0472">Membrane</keyword>
<keyword evidence="2" id="KW-0812">Transmembrane</keyword>
<feature type="transmembrane region" description="Helical" evidence="2">
    <location>
        <begin position="90"/>
        <end position="112"/>
    </location>
</feature>
<dbReference type="Proteomes" id="UP001324427">
    <property type="component" value="Unassembled WGS sequence"/>
</dbReference>
<feature type="region of interest" description="Disordered" evidence="1">
    <location>
        <begin position="117"/>
        <end position="154"/>
    </location>
</feature>
<dbReference type="AlphaFoldDB" id="A0AAV9JA09"/>
<proteinExistence type="predicted"/>
<accession>A0AAV9JA09</accession>
<organism evidence="3 4">
    <name type="scientific">Oleoguttula mirabilis</name>
    <dbReference type="NCBI Taxonomy" id="1507867"/>
    <lineage>
        <taxon>Eukaryota</taxon>
        <taxon>Fungi</taxon>
        <taxon>Dikarya</taxon>
        <taxon>Ascomycota</taxon>
        <taxon>Pezizomycotina</taxon>
        <taxon>Dothideomycetes</taxon>
        <taxon>Dothideomycetidae</taxon>
        <taxon>Mycosphaerellales</taxon>
        <taxon>Teratosphaeriaceae</taxon>
        <taxon>Oleoguttula</taxon>
    </lineage>
</organism>
<gene>
    <name evidence="3" type="ORF">LTR36_007321</name>
</gene>
<feature type="region of interest" description="Disordered" evidence="1">
    <location>
        <begin position="46"/>
        <end position="70"/>
    </location>
</feature>
<evidence type="ECO:0000313" key="4">
    <source>
        <dbReference type="Proteomes" id="UP001324427"/>
    </source>
</evidence>